<dbReference type="AlphaFoldDB" id="X1E929"/>
<feature type="domain" description="ATP phosphoribosyltransferase catalytic" evidence="1">
    <location>
        <begin position="37"/>
        <end position="95"/>
    </location>
</feature>
<reference evidence="2" key="1">
    <citation type="journal article" date="2014" name="Front. Microbiol.">
        <title>High frequency of phylogenetically diverse reductive dehalogenase-homologous genes in deep subseafloor sedimentary metagenomes.</title>
        <authorList>
            <person name="Kawai M."/>
            <person name="Futagami T."/>
            <person name="Toyoda A."/>
            <person name="Takaki Y."/>
            <person name="Nishi S."/>
            <person name="Hori S."/>
            <person name="Arai W."/>
            <person name="Tsubouchi T."/>
            <person name="Morono Y."/>
            <person name="Uchiyama I."/>
            <person name="Ito T."/>
            <person name="Fujiyama A."/>
            <person name="Inagaki F."/>
            <person name="Takami H."/>
        </authorList>
    </citation>
    <scope>NUCLEOTIDE SEQUENCE</scope>
    <source>
        <strain evidence="2">Expedition CK06-06</strain>
    </source>
</reference>
<dbReference type="Gene3D" id="3.40.190.10">
    <property type="entry name" value="Periplasmic binding protein-like II"/>
    <property type="match status" value="1"/>
</dbReference>
<accession>X1E929</accession>
<name>X1E929_9ZZZZ</name>
<dbReference type="EMBL" id="BART01020674">
    <property type="protein sequence ID" value="GAH05153.1"/>
    <property type="molecule type" value="Genomic_DNA"/>
</dbReference>
<dbReference type="GO" id="GO:0003879">
    <property type="term" value="F:ATP phosphoribosyltransferase activity"/>
    <property type="evidence" value="ECO:0007669"/>
    <property type="project" value="InterPro"/>
</dbReference>
<feature type="non-terminal residue" evidence="2">
    <location>
        <position position="1"/>
    </location>
</feature>
<proteinExistence type="predicted"/>
<dbReference type="SUPFAM" id="SSF53850">
    <property type="entry name" value="Periplasmic binding protein-like II"/>
    <property type="match status" value="1"/>
</dbReference>
<dbReference type="InterPro" id="IPR013820">
    <property type="entry name" value="ATP_PRibTrfase_cat"/>
</dbReference>
<evidence type="ECO:0000259" key="1">
    <source>
        <dbReference type="Pfam" id="PF01634"/>
    </source>
</evidence>
<protein>
    <recommendedName>
        <fullName evidence="1">ATP phosphoribosyltransferase catalytic domain-containing protein</fullName>
    </recommendedName>
</protein>
<comment type="caution">
    <text evidence="2">The sequence shown here is derived from an EMBL/GenBank/DDBJ whole genome shotgun (WGS) entry which is preliminary data.</text>
</comment>
<dbReference type="Pfam" id="PF01634">
    <property type="entry name" value="HisG"/>
    <property type="match status" value="1"/>
</dbReference>
<dbReference type="GO" id="GO:0000105">
    <property type="term" value="P:L-histidine biosynthetic process"/>
    <property type="evidence" value="ECO:0007669"/>
    <property type="project" value="InterPro"/>
</dbReference>
<evidence type="ECO:0000313" key="2">
    <source>
        <dbReference type="EMBL" id="GAH05153.1"/>
    </source>
</evidence>
<gene>
    <name evidence="2" type="ORF">S01H4_38346</name>
</gene>
<sequence length="112" mass="12371">TLLREAGWGLSGYHETTRSYRPKSQRFPNLLAKVFHEKDIPIQVAVGNYDLGICGRDWIEELLVKYPSSALVKVKNLGYGEGTLYMVASRSASSGKKASLAPQVGITLYIPK</sequence>
<organism evidence="2">
    <name type="scientific">marine sediment metagenome</name>
    <dbReference type="NCBI Taxonomy" id="412755"/>
    <lineage>
        <taxon>unclassified sequences</taxon>
        <taxon>metagenomes</taxon>
        <taxon>ecological metagenomes</taxon>
    </lineage>
</organism>
<dbReference type="GO" id="GO:0005737">
    <property type="term" value="C:cytoplasm"/>
    <property type="evidence" value="ECO:0007669"/>
    <property type="project" value="InterPro"/>
</dbReference>